<gene>
    <name evidence="2" type="ORF">RIMI_LOCUS20869532</name>
</gene>
<dbReference type="PANTHER" id="PTHR21610:SF9">
    <property type="entry name" value="VON WILLEBRAND FACTOR A DOMAIN-CONTAINING PROTEIN 8"/>
    <property type="match status" value="1"/>
</dbReference>
<protein>
    <submittedName>
        <fullName evidence="2">Uncharacterized protein</fullName>
    </submittedName>
</protein>
<dbReference type="Proteomes" id="UP001176940">
    <property type="component" value="Unassembled WGS sequence"/>
</dbReference>
<name>A0ABN9MH99_9NEOB</name>
<dbReference type="EMBL" id="CAUEEQ010071465">
    <property type="protein sequence ID" value="CAJ0966036.1"/>
    <property type="molecule type" value="Genomic_DNA"/>
</dbReference>
<feature type="region of interest" description="Disordered" evidence="1">
    <location>
        <begin position="165"/>
        <end position="227"/>
    </location>
</feature>
<keyword evidence="3" id="KW-1185">Reference proteome</keyword>
<evidence type="ECO:0000256" key="1">
    <source>
        <dbReference type="SAM" id="MobiDB-lite"/>
    </source>
</evidence>
<evidence type="ECO:0000313" key="2">
    <source>
        <dbReference type="EMBL" id="CAJ0966036.1"/>
    </source>
</evidence>
<comment type="caution">
    <text evidence="2">The sequence shown here is derived from an EMBL/GenBank/DDBJ whole genome shotgun (WGS) entry which is preliminary data.</text>
</comment>
<accession>A0ABN9MH99</accession>
<reference evidence="2" key="1">
    <citation type="submission" date="2023-07" db="EMBL/GenBank/DDBJ databases">
        <authorList>
            <person name="Stuckert A."/>
        </authorList>
    </citation>
    <scope>NUCLEOTIDE SEQUENCE</scope>
</reference>
<dbReference type="PANTHER" id="PTHR21610">
    <property type="entry name" value="VON WILLEBRAND FACTOR A DOMAIN-CONTAINING PROTEIN 8"/>
    <property type="match status" value="1"/>
</dbReference>
<organism evidence="2 3">
    <name type="scientific">Ranitomeya imitator</name>
    <name type="common">mimic poison frog</name>
    <dbReference type="NCBI Taxonomy" id="111125"/>
    <lineage>
        <taxon>Eukaryota</taxon>
        <taxon>Metazoa</taxon>
        <taxon>Chordata</taxon>
        <taxon>Craniata</taxon>
        <taxon>Vertebrata</taxon>
        <taxon>Euteleostomi</taxon>
        <taxon>Amphibia</taxon>
        <taxon>Batrachia</taxon>
        <taxon>Anura</taxon>
        <taxon>Neobatrachia</taxon>
        <taxon>Hyloidea</taxon>
        <taxon>Dendrobatidae</taxon>
        <taxon>Dendrobatinae</taxon>
        <taxon>Ranitomeya</taxon>
    </lineage>
</organism>
<proteinExistence type="predicted"/>
<dbReference type="InterPro" id="IPR039891">
    <property type="entry name" value="VWA8"/>
</dbReference>
<sequence>MLEVCEQLGVRKFLLTTPLHMDAEDTGVCQLHALEEEAASAGFGVTAGLEPTNLHVISSDQLPPENLSAAINQKITSPNRIFSDENHYASIVVGFPDLMSPSEVYSWNRKHPLGNQAGSSSDHFFQPTKFANIKRTNCVNLLEANQVVRAVSAADVPLKEIYPKVTARGPGTRSGTQRWNETGDYSKCRGPELVATPAPEAHSVPVSPPAQAPQHSAPNDDRASSASPYTSWLSKITDSDILVATLGSKGVVTVDMGGSVRLWETGLESIQRSLLEWRNMIGQEDGRPVQAPSHIATLQRYRQLSGSLQRRCLIAGELSHRQLSSDQRSRDPR</sequence>
<evidence type="ECO:0000313" key="3">
    <source>
        <dbReference type="Proteomes" id="UP001176940"/>
    </source>
</evidence>